<comment type="caution">
    <text evidence="1">The sequence shown here is derived from an EMBL/GenBank/DDBJ whole genome shotgun (WGS) entry which is preliminary data.</text>
</comment>
<proteinExistence type="predicted"/>
<sequence>MSSTISVDSHKFLLRNVDHDEKSGPEQQKIVRTHVKKKVKSSNMVSVENELLFKLVVRNFKEFNAKPPPGKKHGKSCRQRLLEEWAEQVTGLGISTRSPEQIQEKVRKAIERCRRAIAVENENPCGLVGEHSLPLVELPYYLKPLKQALLTGVEECGLPCESNEEDNEPHFENMDMAKAMQSPNNSIFTVASIFNTPGTSNSYDAPSSTSTHANSVKNTSASEEVHVSTISPFLAGPSSASPVLKRSTSEMEADAEAEMRLSLMEAERKAAEMKKAYYAKKIELVDAQLELTILQIQQQQQRNSKSSDANNPT</sequence>
<evidence type="ECO:0008006" key="3">
    <source>
        <dbReference type="Google" id="ProtNLM"/>
    </source>
</evidence>
<reference evidence="1 2" key="1">
    <citation type="submission" date="2023-08" db="EMBL/GenBank/DDBJ databases">
        <title>A Necator americanus chromosomal reference genome.</title>
        <authorList>
            <person name="Ilik V."/>
            <person name="Petrzelkova K.J."/>
            <person name="Pardy F."/>
            <person name="Fuh T."/>
            <person name="Niatou-Singa F.S."/>
            <person name="Gouil Q."/>
            <person name="Baker L."/>
            <person name="Ritchie M.E."/>
            <person name="Jex A.R."/>
            <person name="Gazzola D."/>
            <person name="Li H."/>
            <person name="Toshio Fujiwara R."/>
            <person name="Zhan B."/>
            <person name="Aroian R.V."/>
            <person name="Pafco B."/>
            <person name="Schwarz E.M."/>
        </authorList>
    </citation>
    <scope>NUCLEOTIDE SEQUENCE [LARGE SCALE GENOMIC DNA]</scope>
    <source>
        <strain evidence="1 2">Aroian</strain>
        <tissue evidence="1">Whole animal</tissue>
    </source>
</reference>
<accession>A0ABR1DKY9</accession>
<protein>
    <recommendedName>
        <fullName evidence="3">Regulatory protein zeste</fullName>
    </recommendedName>
</protein>
<organism evidence="1 2">
    <name type="scientific">Necator americanus</name>
    <name type="common">Human hookworm</name>
    <dbReference type="NCBI Taxonomy" id="51031"/>
    <lineage>
        <taxon>Eukaryota</taxon>
        <taxon>Metazoa</taxon>
        <taxon>Ecdysozoa</taxon>
        <taxon>Nematoda</taxon>
        <taxon>Chromadorea</taxon>
        <taxon>Rhabditida</taxon>
        <taxon>Rhabditina</taxon>
        <taxon>Rhabditomorpha</taxon>
        <taxon>Strongyloidea</taxon>
        <taxon>Ancylostomatidae</taxon>
        <taxon>Bunostominae</taxon>
        <taxon>Necator</taxon>
    </lineage>
</organism>
<evidence type="ECO:0000313" key="1">
    <source>
        <dbReference type="EMBL" id="KAK6751123.1"/>
    </source>
</evidence>
<evidence type="ECO:0000313" key="2">
    <source>
        <dbReference type="Proteomes" id="UP001303046"/>
    </source>
</evidence>
<keyword evidence="2" id="KW-1185">Reference proteome</keyword>
<name>A0ABR1DKY9_NECAM</name>
<gene>
    <name evidence="1" type="primary">Necator_chrIV.g16146</name>
    <name evidence="1" type="ORF">RB195_002850</name>
</gene>
<dbReference type="Proteomes" id="UP001303046">
    <property type="component" value="Unassembled WGS sequence"/>
</dbReference>
<dbReference type="EMBL" id="JAVFWL010000004">
    <property type="protein sequence ID" value="KAK6751123.1"/>
    <property type="molecule type" value="Genomic_DNA"/>
</dbReference>